<dbReference type="EMBL" id="CP155447">
    <property type="protein sequence ID" value="XBH01867.1"/>
    <property type="molecule type" value="Genomic_DNA"/>
</dbReference>
<protein>
    <submittedName>
        <fullName evidence="1">Uncharacterized protein</fullName>
    </submittedName>
</protein>
<gene>
    <name evidence="1" type="ORF">V5E97_26440</name>
</gene>
<reference evidence="1" key="1">
    <citation type="submission" date="2024-05" db="EMBL/GenBank/DDBJ databases">
        <title>Planctomycetes of the genus Singulisphaera possess chitinolytic capabilities.</title>
        <authorList>
            <person name="Ivanova A."/>
        </authorList>
    </citation>
    <scope>NUCLEOTIDE SEQUENCE</scope>
    <source>
        <strain evidence="1">Ch08T</strain>
    </source>
</reference>
<proteinExistence type="predicted"/>
<dbReference type="AlphaFoldDB" id="A0AAU7C8W8"/>
<name>A0AAU7C8W8_9BACT</name>
<sequence length="165" mass="18894">MKIGFSQIYVEPSACFPFSHLFQRRLSEEVTALVEPSALFVERYGEDFELMFRISAKQALDDTEIRGPTVFKKTKDVEYTTFLPFAVIMRQADAPRHAIIFLLKGVYEVFDLLDISKFKLLDKQAELIEGICSDPTMLRAPSWNEADNKTHVRAVFEAFFRQGGG</sequence>
<evidence type="ECO:0000313" key="1">
    <source>
        <dbReference type="EMBL" id="XBH01867.1"/>
    </source>
</evidence>
<organism evidence="1">
    <name type="scientific">Singulisphaera sp. Ch08</name>
    <dbReference type="NCBI Taxonomy" id="3120278"/>
    <lineage>
        <taxon>Bacteria</taxon>
        <taxon>Pseudomonadati</taxon>
        <taxon>Planctomycetota</taxon>
        <taxon>Planctomycetia</taxon>
        <taxon>Isosphaerales</taxon>
        <taxon>Isosphaeraceae</taxon>
        <taxon>Singulisphaera</taxon>
    </lineage>
</organism>
<dbReference type="RefSeq" id="WP_406694612.1">
    <property type="nucleotide sequence ID" value="NZ_CP155447.1"/>
</dbReference>
<accession>A0AAU7C8W8</accession>